<evidence type="ECO:0000313" key="5">
    <source>
        <dbReference type="WBParaSite" id="BXY_1741900.1"/>
    </source>
</evidence>
<gene>
    <name evidence="2" type="ORF">BXYJ_LOCUS4509</name>
</gene>
<dbReference type="Proteomes" id="UP000659654">
    <property type="component" value="Unassembled WGS sequence"/>
</dbReference>
<dbReference type="AlphaFoldDB" id="A0A1I7SWI8"/>
<evidence type="ECO:0000256" key="1">
    <source>
        <dbReference type="SAM" id="MobiDB-lite"/>
    </source>
</evidence>
<dbReference type="WBParaSite" id="BXY_1741900.1">
    <property type="protein sequence ID" value="BXY_1741900.1"/>
    <property type="gene ID" value="BXY_1741900"/>
</dbReference>
<evidence type="ECO:0000313" key="2">
    <source>
        <dbReference type="EMBL" id="CAD5216397.1"/>
    </source>
</evidence>
<evidence type="ECO:0000313" key="4">
    <source>
        <dbReference type="Proteomes" id="UP000659654"/>
    </source>
</evidence>
<dbReference type="Proteomes" id="UP000095284">
    <property type="component" value="Unplaced"/>
</dbReference>
<proteinExistence type="predicted"/>
<reference evidence="5" key="1">
    <citation type="submission" date="2016-11" db="UniProtKB">
        <authorList>
            <consortium name="WormBaseParasite"/>
        </authorList>
    </citation>
    <scope>IDENTIFICATION</scope>
</reference>
<sequence>MANEPSCPRPGGFRESPFRAKDDVGHGPVRERRPGMREETGPTVMAGSWESPEHGRRGMSEAGGPESHPLT</sequence>
<keyword evidence="4" id="KW-1185">Reference proteome</keyword>
<dbReference type="EMBL" id="CAJFDI010000002">
    <property type="protein sequence ID" value="CAD5216397.1"/>
    <property type="molecule type" value="Genomic_DNA"/>
</dbReference>
<dbReference type="Proteomes" id="UP000582659">
    <property type="component" value="Unassembled WGS sequence"/>
</dbReference>
<feature type="region of interest" description="Disordered" evidence="1">
    <location>
        <begin position="1"/>
        <end position="71"/>
    </location>
</feature>
<feature type="compositionally biased region" description="Basic and acidic residues" evidence="1">
    <location>
        <begin position="16"/>
        <end position="40"/>
    </location>
</feature>
<accession>A0A1I7SWI8</accession>
<dbReference type="EMBL" id="CAJFCV020000002">
    <property type="protein sequence ID" value="CAG9099476.1"/>
    <property type="molecule type" value="Genomic_DNA"/>
</dbReference>
<protein>
    <submittedName>
        <fullName evidence="2">(pine wood nematode) hypothetical protein</fullName>
    </submittedName>
</protein>
<name>A0A1I7SWI8_BURXY</name>
<organism evidence="3 5">
    <name type="scientific">Bursaphelenchus xylophilus</name>
    <name type="common">Pinewood nematode worm</name>
    <name type="synonym">Aphelenchoides xylophilus</name>
    <dbReference type="NCBI Taxonomy" id="6326"/>
    <lineage>
        <taxon>Eukaryota</taxon>
        <taxon>Metazoa</taxon>
        <taxon>Ecdysozoa</taxon>
        <taxon>Nematoda</taxon>
        <taxon>Chromadorea</taxon>
        <taxon>Rhabditida</taxon>
        <taxon>Tylenchina</taxon>
        <taxon>Tylenchomorpha</taxon>
        <taxon>Aphelenchoidea</taxon>
        <taxon>Aphelenchoididae</taxon>
        <taxon>Bursaphelenchus</taxon>
    </lineage>
</organism>
<reference evidence="2" key="2">
    <citation type="submission" date="2020-09" db="EMBL/GenBank/DDBJ databases">
        <authorList>
            <person name="Kikuchi T."/>
        </authorList>
    </citation>
    <scope>NUCLEOTIDE SEQUENCE</scope>
    <source>
        <strain evidence="2">Ka4C1</strain>
    </source>
</reference>
<evidence type="ECO:0000313" key="3">
    <source>
        <dbReference type="Proteomes" id="UP000095284"/>
    </source>
</evidence>